<keyword evidence="3" id="KW-1185">Reference proteome</keyword>
<accession>A0ABU8GWT4</accession>
<comment type="caution">
    <text evidence="2">The sequence shown here is derived from an EMBL/GenBank/DDBJ whole genome shotgun (WGS) entry which is preliminary data.</text>
</comment>
<feature type="coiled-coil region" evidence="1">
    <location>
        <begin position="28"/>
        <end position="55"/>
    </location>
</feature>
<evidence type="ECO:0000313" key="2">
    <source>
        <dbReference type="EMBL" id="MEI5617640.1"/>
    </source>
</evidence>
<reference evidence="2 3" key="1">
    <citation type="submission" date="2024-03" db="EMBL/GenBank/DDBJ databases">
        <title>First Report of Pectobacterium brasiliscabiei causing potato scab in china.</title>
        <authorList>
            <person name="Handique U."/>
        </authorList>
    </citation>
    <scope>NUCLEOTIDE SEQUENCE [LARGE SCALE GENOMIC DNA]</scope>
    <source>
        <strain evidence="2 3">ZRIMU1503</strain>
    </source>
</reference>
<feature type="non-terminal residue" evidence="2">
    <location>
        <position position="78"/>
    </location>
</feature>
<organism evidence="2 3">
    <name type="scientific">Streptomyces brasiliscabiei</name>
    <dbReference type="NCBI Taxonomy" id="2736302"/>
    <lineage>
        <taxon>Bacteria</taxon>
        <taxon>Bacillati</taxon>
        <taxon>Actinomycetota</taxon>
        <taxon>Actinomycetes</taxon>
        <taxon>Kitasatosporales</taxon>
        <taxon>Streptomycetaceae</taxon>
        <taxon>Streptomyces</taxon>
    </lineage>
</organism>
<gene>
    <name evidence="2" type="ORF">WB403_52005</name>
</gene>
<keyword evidence="1" id="KW-0175">Coiled coil</keyword>
<name>A0ABU8GWT4_9ACTN</name>
<dbReference type="EMBL" id="JBBAYM010000888">
    <property type="protein sequence ID" value="MEI5617640.1"/>
    <property type="molecule type" value="Genomic_DNA"/>
</dbReference>
<feature type="non-terminal residue" evidence="2">
    <location>
        <position position="1"/>
    </location>
</feature>
<evidence type="ECO:0000313" key="3">
    <source>
        <dbReference type="Proteomes" id="UP001365781"/>
    </source>
</evidence>
<evidence type="ECO:0000256" key="1">
    <source>
        <dbReference type="SAM" id="Coils"/>
    </source>
</evidence>
<dbReference type="RefSeq" id="WP_336559451.1">
    <property type="nucleotide sequence ID" value="NZ_JBBAYM010000888.1"/>
</dbReference>
<protein>
    <submittedName>
        <fullName evidence="2">Uncharacterized protein</fullName>
    </submittedName>
</protein>
<sequence length="78" mass="8802">AKRILDTITDYYIVDQLQAKLDANKRATDFFNDRLEELKRNVEVSERAVAAFREKSGLTIAKDATIAAQSLSELNSQL</sequence>
<proteinExistence type="predicted"/>
<dbReference type="Proteomes" id="UP001365781">
    <property type="component" value="Unassembled WGS sequence"/>
</dbReference>